<dbReference type="Pfam" id="PF01841">
    <property type="entry name" value="Transglut_core"/>
    <property type="match status" value="1"/>
</dbReference>
<dbReference type="Gene3D" id="2.60.40.2250">
    <property type="match status" value="1"/>
</dbReference>
<dbReference type="Gene3D" id="3.10.620.30">
    <property type="match status" value="1"/>
</dbReference>
<protein>
    <submittedName>
        <fullName evidence="2">Transglutaminase-like putative cysteine protease</fullName>
    </submittedName>
</protein>
<keyword evidence="3" id="KW-1185">Reference proteome</keyword>
<gene>
    <name evidence="2" type="ORF">H4W31_007280</name>
</gene>
<dbReference type="GO" id="GO:0006508">
    <property type="term" value="P:proteolysis"/>
    <property type="evidence" value="ECO:0007669"/>
    <property type="project" value="UniProtKB-KW"/>
</dbReference>
<comment type="caution">
    <text evidence="2">The sequence shown here is derived from an EMBL/GenBank/DDBJ whole genome shotgun (WGS) entry which is preliminary data.</text>
</comment>
<accession>A0A927R1Q0</accession>
<dbReference type="SUPFAM" id="SSF54001">
    <property type="entry name" value="Cysteine proteinases"/>
    <property type="match status" value="1"/>
</dbReference>
<keyword evidence="2" id="KW-0645">Protease</keyword>
<evidence type="ECO:0000313" key="3">
    <source>
        <dbReference type="Proteomes" id="UP000649753"/>
    </source>
</evidence>
<dbReference type="AlphaFoldDB" id="A0A927R1Q0"/>
<dbReference type="Proteomes" id="UP000649753">
    <property type="component" value="Unassembled WGS sequence"/>
</dbReference>
<dbReference type="PANTHER" id="PTHR33490">
    <property type="entry name" value="BLR5614 PROTEIN-RELATED"/>
    <property type="match status" value="1"/>
</dbReference>
<feature type="domain" description="Transglutaminase-like" evidence="1">
    <location>
        <begin position="163"/>
        <end position="229"/>
    </location>
</feature>
<dbReference type="EMBL" id="JADBEB010000001">
    <property type="protein sequence ID" value="MBE1491642.1"/>
    <property type="molecule type" value="Genomic_DNA"/>
</dbReference>
<evidence type="ECO:0000259" key="1">
    <source>
        <dbReference type="SMART" id="SM00460"/>
    </source>
</evidence>
<sequence>MRSRRVAVGCEFVYVAVVDTPAVLQVEPRNAEPVTLASRSWTKEPGLRIRSYTDIYGNPCARLVLPAGRSTLRYDASVLVPDATEAADEEAPELTPEELPDDVLIYTLPSRYCLPDMLGDESWSRFGAMPTGYSRVQAICDYVNNHLTFQYGSSGPQSTAVDVNASGFGVCRDFTHLAISFCRALNIPARYVFGYLPDMDVPPDPAPMDFAAWMEVWLGDRWWTFDPRNNRRRKGRILIGRGRDASDVAMVTTFGAPLLESMTVFAEEST</sequence>
<dbReference type="SMART" id="SM00460">
    <property type="entry name" value="TGc"/>
    <property type="match status" value="1"/>
</dbReference>
<dbReference type="PANTHER" id="PTHR33490:SF12">
    <property type="entry name" value="BLL5557 PROTEIN"/>
    <property type="match status" value="1"/>
</dbReference>
<dbReference type="RefSeq" id="WP_192770677.1">
    <property type="nucleotide sequence ID" value="NZ_JADBEB010000001.1"/>
</dbReference>
<reference evidence="2" key="1">
    <citation type="submission" date="2020-10" db="EMBL/GenBank/DDBJ databases">
        <title>Sequencing the genomes of 1000 actinobacteria strains.</title>
        <authorList>
            <person name="Klenk H.-P."/>
        </authorList>
    </citation>
    <scope>NUCLEOTIDE SEQUENCE</scope>
    <source>
        <strain evidence="2">DSM 46832</strain>
    </source>
</reference>
<organism evidence="2 3">
    <name type="scientific">Plantactinospora soyae</name>
    <dbReference type="NCBI Taxonomy" id="1544732"/>
    <lineage>
        <taxon>Bacteria</taxon>
        <taxon>Bacillati</taxon>
        <taxon>Actinomycetota</taxon>
        <taxon>Actinomycetes</taxon>
        <taxon>Micromonosporales</taxon>
        <taxon>Micromonosporaceae</taxon>
        <taxon>Plantactinospora</taxon>
    </lineage>
</organism>
<dbReference type="InterPro" id="IPR038765">
    <property type="entry name" value="Papain-like_cys_pep_sf"/>
</dbReference>
<proteinExistence type="predicted"/>
<dbReference type="InterPro" id="IPR002931">
    <property type="entry name" value="Transglutaminase-like"/>
</dbReference>
<keyword evidence="2" id="KW-0378">Hydrolase</keyword>
<name>A0A927R1Q0_9ACTN</name>
<evidence type="ECO:0000313" key="2">
    <source>
        <dbReference type="EMBL" id="MBE1491642.1"/>
    </source>
</evidence>
<dbReference type="GO" id="GO:0008233">
    <property type="term" value="F:peptidase activity"/>
    <property type="evidence" value="ECO:0007669"/>
    <property type="project" value="UniProtKB-KW"/>
</dbReference>